<gene>
    <name evidence="1" type="ORF">F383_36285</name>
</gene>
<keyword evidence="2" id="KW-1185">Reference proteome</keyword>
<evidence type="ECO:0000313" key="1">
    <source>
        <dbReference type="EMBL" id="KHG08955.1"/>
    </source>
</evidence>
<evidence type="ECO:0000313" key="2">
    <source>
        <dbReference type="Proteomes" id="UP000032142"/>
    </source>
</evidence>
<name>A0A0B0N819_GOSAR</name>
<accession>A0A0B0N819</accession>
<reference evidence="2" key="1">
    <citation type="submission" date="2014-09" db="EMBL/GenBank/DDBJ databases">
        <authorList>
            <person name="Mudge J."/>
            <person name="Ramaraj T."/>
            <person name="Lindquist I.E."/>
            <person name="Bharti A.K."/>
            <person name="Sundararajan A."/>
            <person name="Cameron C.T."/>
            <person name="Woodward J.E."/>
            <person name="May G.D."/>
            <person name="Brubaker C."/>
            <person name="Broadhvest J."/>
            <person name="Wilkins T.A."/>
        </authorList>
    </citation>
    <scope>NUCLEOTIDE SEQUENCE</scope>
    <source>
        <strain evidence="2">cv. AKA8401</strain>
    </source>
</reference>
<dbReference type="AlphaFoldDB" id="A0A0B0N819"/>
<dbReference type="Proteomes" id="UP000032142">
    <property type="component" value="Unassembled WGS sequence"/>
</dbReference>
<dbReference type="EMBL" id="JRRC01517366">
    <property type="protein sequence ID" value="KHG08955.1"/>
    <property type="molecule type" value="Genomic_DNA"/>
</dbReference>
<protein>
    <submittedName>
        <fullName evidence="1">Uncharacterized protein</fullName>
    </submittedName>
</protein>
<organism evidence="1 2">
    <name type="scientific">Gossypium arboreum</name>
    <name type="common">Tree cotton</name>
    <name type="synonym">Gossypium nanking</name>
    <dbReference type="NCBI Taxonomy" id="29729"/>
    <lineage>
        <taxon>Eukaryota</taxon>
        <taxon>Viridiplantae</taxon>
        <taxon>Streptophyta</taxon>
        <taxon>Embryophyta</taxon>
        <taxon>Tracheophyta</taxon>
        <taxon>Spermatophyta</taxon>
        <taxon>Magnoliopsida</taxon>
        <taxon>eudicotyledons</taxon>
        <taxon>Gunneridae</taxon>
        <taxon>Pentapetalae</taxon>
        <taxon>rosids</taxon>
        <taxon>malvids</taxon>
        <taxon>Malvales</taxon>
        <taxon>Malvaceae</taxon>
        <taxon>Malvoideae</taxon>
        <taxon>Gossypium</taxon>
    </lineage>
</organism>
<comment type="caution">
    <text evidence="1">The sequence shown here is derived from an EMBL/GenBank/DDBJ whole genome shotgun (WGS) entry which is preliminary data.</text>
</comment>
<sequence>MHSSMHLVRTCDLTIWYM</sequence>
<proteinExistence type="predicted"/>